<proteinExistence type="predicted"/>
<feature type="domain" description="GST N-terminal" evidence="1">
    <location>
        <begin position="1"/>
        <end position="84"/>
    </location>
</feature>
<dbReference type="InterPro" id="IPR040079">
    <property type="entry name" value="Glutathione_S-Trfase"/>
</dbReference>
<dbReference type="GO" id="GO:0016740">
    <property type="term" value="F:transferase activity"/>
    <property type="evidence" value="ECO:0007669"/>
    <property type="project" value="UniProtKB-KW"/>
</dbReference>
<protein>
    <submittedName>
        <fullName evidence="3">Glutathione S-transferase</fullName>
    </submittedName>
</protein>
<evidence type="ECO:0000259" key="2">
    <source>
        <dbReference type="PROSITE" id="PS50405"/>
    </source>
</evidence>
<dbReference type="Pfam" id="PF13410">
    <property type="entry name" value="GST_C_2"/>
    <property type="match status" value="1"/>
</dbReference>
<dbReference type="CDD" id="cd03057">
    <property type="entry name" value="GST_N_Beta"/>
    <property type="match status" value="1"/>
</dbReference>
<gene>
    <name evidence="3" type="ORF">DFR52_11048</name>
</gene>
<evidence type="ECO:0000313" key="3">
    <source>
        <dbReference type="EMBL" id="PWV95519.1"/>
    </source>
</evidence>
<dbReference type="SUPFAM" id="SSF47616">
    <property type="entry name" value="GST C-terminal domain-like"/>
    <property type="match status" value="1"/>
</dbReference>
<dbReference type="InterPro" id="IPR010987">
    <property type="entry name" value="Glutathione-S-Trfase_C-like"/>
</dbReference>
<dbReference type="Pfam" id="PF13409">
    <property type="entry name" value="GST_N_2"/>
    <property type="match status" value="1"/>
</dbReference>
<evidence type="ECO:0000259" key="1">
    <source>
        <dbReference type="PROSITE" id="PS50404"/>
    </source>
</evidence>
<dbReference type="Gene3D" id="1.20.1050.10">
    <property type="match status" value="1"/>
</dbReference>
<dbReference type="AlphaFoldDB" id="A0A317PC04"/>
<keyword evidence="3" id="KW-0808">Transferase</keyword>
<organism evidence="3 4">
    <name type="scientific">Hoeflea marina</name>
    <dbReference type="NCBI Taxonomy" id="274592"/>
    <lineage>
        <taxon>Bacteria</taxon>
        <taxon>Pseudomonadati</taxon>
        <taxon>Pseudomonadota</taxon>
        <taxon>Alphaproteobacteria</taxon>
        <taxon>Hyphomicrobiales</taxon>
        <taxon>Rhizobiaceae</taxon>
        <taxon>Hoeflea</taxon>
    </lineage>
</organism>
<dbReference type="Proteomes" id="UP000246352">
    <property type="component" value="Unassembled WGS sequence"/>
</dbReference>
<dbReference type="RefSeq" id="WP_245415468.1">
    <property type="nucleotide sequence ID" value="NZ_QGTR01000010.1"/>
</dbReference>
<feature type="domain" description="GST C-terminal" evidence="2">
    <location>
        <begin position="87"/>
        <end position="197"/>
    </location>
</feature>
<dbReference type="PANTHER" id="PTHR44051">
    <property type="entry name" value="GLUTATHIONE S-TRANSFERASE-RELATED"/>
    <property type="match status" value="1"/>
</dbReference>
<comment type="caution">
    <text evidence="3">The sequence shown here is derived from an EMBL/GenBank/DDBJ whole genome shotgun (WGS) entry which is preliminary data.</text>
</comment>
<name>A0A317PC04_9HYPH</name>
<accession>A0A317PC04</accession>
<dbReference type="SUPFAM" id="SSF52833">
    <property type="entry name" value="Thioredoxin-like"/>
    <property type="match status" value="1"/>
</dbReference>
<dbReference type="PANTHER" id="PTHR44051:SF8">
    <property type="entry name" value="GLUTATHIONE S-TRANSFERASE GSTA"/>
    <property type="match status" value="1"/>
</dbReference>
<dbReference type="InterPro" id="IPR036282">
    <property type="entry name" value="Glutathione-S-Trfase_C_sf"/>
</dbReference>
<dbReference type="CDD" id="cd03188">
    <property type="entry name" value="GST_C_Beta"/>
    <property type="match status" value="1"/>
</dbReference>
<dbReference type="SFLD" id="SFLDS00019">
    <property type="entry name" value="Glutathione_Transferase_(cytos"/>
    <property type="match status" value="1"/>
</dbReference>
<dbReference type="InterPro" id="IPR036249">
    <property type="entry name" value="Thioredoxin-like_sf"/>
</dbReference>
<evidence type="ECO:0000313" key="4">
    <source>
        <dbReference type="Proteomes" id="UP000246352"/>
    </source>
</evidence>
<dbReference type="Gene3D" id="3.40.30.10">
    <property type="entry name" value="Glutaredoxin"/>
    <property type="match status" value="1"/>
</dbReference>
<dbReference type="PROSITE" id="PS50405">
    <property type="entry name" value="GST_CTER"/>
    <property type="match status" value="1"/>
</dbReference>
<dbReference type="EMBL" id="QGTR01000010">
    <property type="protein sequence ID" value="PWV95519.1"/>
    <property type="molecule type" value="Genomic_DNA"/>
</dbReference>
<dbReference type="InterPro" id="IPR004045">
    <property type="entry name" value="Glutathione_S-Trfase_N"/>
</dbReference>
<reference evidence="3 4" key="1">
    <citation type="submission" date="2018-05" db="EMBL/GenBank/DDBJ databases">
        <title>Genomic Encyclopedia of Type Strains, Phase IV (KMG-IV): sequencing the most valuable type-strain genomes for metagenomic binning, comparative biology and taxonomic classification.</title>
        <authorList>
            <person name="Goeker M."/>
        </authorList>
    </citation>
    <scope>NUCLEOTIDE SEQUENCE [LARGE SCALE GENOMIC DNA]</scope>
    <source>
        <strain evidence="3 4">DSM 16791</strain>
    </source>
</reference>
<dbReference type="PROSITE" id="PS50404">
    <property type="entry name" value="GST_NTER"/>
    <property type="match status" value="1"/>
</dbReference>
<sequence length="197" mass="21707">MSRLKLYYAPGACSLADHIALHEASEPFDIERVDIRTHMTEHGVDFRTVSAKGYVPALILIDGEMLTENIAVLDYLATIHPQLAPAGPLGRSRLIEALAFISTELHRAFKPMWHGGSERDVARAAKTVTGLLDLMAGGLKGPFLFGEQPTVADFYLFVMLLWAERFDVAVPASMSTLRQKMRERPAVRTAMAAEGLN</sequence>
<keyword evidence="4" id="KW-1185">Reference proteome</keyword>